<keyword evidence="3" id="KW-0539">Nucleus</keyword>
<feature type="region of interest" description="Disordered" evidence="5">
    <location>
        <begin position="1096"/>
        <end position="1151"/>
    </location>
</feature>
<feature type="region of interest" description="Disordered" evidence="5">
    <location>
        <begin position="187"/>
        <end position="224"/>
    </location>
</feature>
<evidence type="ECO:0000256" key="2">
    <source>
        <dbReference type="ARBA" id="ARBA00008081"/>
    </source>
</evidence>
<accession>A0A9J8CKL8</accession>
<evidence type="ECO:0000313" key="7">
    <source>
        <dbReference type="Ensembl" id="ENSCCRP00000165765.1"/>
    </source>
</evidence>
<name>A0A9J8CKL8_CYPCA</name>
<evidence type="ECO:0000256" key="1">
    <source>
        <dbReference type="ARBA" id="ARBA00004123"/>
    </source>
</evidence>
<dbReference type="InterPro" id="IPR046370">
    <property type="entry name" value="MAML_N_sf"/>
</dbReference>
<proteinExistence type="inferred from homology"/>
<feature type="compositionally biased region" description="Polar residues" evidence="5">
    <location>
        <begin position="1118"/>
        <end position="1138"/>
    </location>
</feature>
<feature type="compositionally biased region" description="Acidic residues" evidence="5">
    <location>
        <begin position="465"/>
        <end position="479"/>
    </location>
</feature>
<dbReference type="GO" id="GO:0045944">
    <property type="term" value="P:positive regulation of transcription by RNA polymerase II"/>
    <property type="evidence" value="ECO:0007669"/>
    <property type="project" value="InterPro"/>
</dbReference>
<evidence type="ECO:0000313" key="8">
    <source>
        <dbReference type="Proteomes" id="UP001108240"/>
    </source>
</evidence>
<organism evidence="7 8">
    <name type="scientific">Cyprinus carpio carpio</name>
    <dbReference type="NCBI Taxonomy" id="630221"/>
    <lineage>
        <taxon>Eukaryota</taxon>
        <taxon>Metazoa</taxon>
        <taxon>Chordata</taxon>
        <taxon>Craniata</taxon>
        <taxon>Vertebrata</taxon>
        <taxon>Euteleostomi</taxon>
        <taxon>Actinopterygii</taxon>
        <taxon>Neopterygii</taxon>
        <taxon>Teleostei</taxon>
        <taxon>Ostariophysi</taxon>
        <taxon>Cypriniformes</taxon>
        <taxon>Cyprinidae</taxon>
        <taxon>Cyprininae</taxon>
        <taxon>Cyprinus</taxon>
    </lineage>
</organism>
<keyword evidence="8" id="KW-1185">Reference proteome</keyword>
<dbReference type="Pfam" id="PF09596">
    <property type="entry name" value="MamL-1"/>
    <property type="match status" value="1"/>
</dbReference>
<reference evidence="7" key="1">
    <citation type="submission" date="2025-08" db="UniProtKB">
        <authorList>
            <consortium name="Ensembl"/>
        </authorList>
    </citation>
    <scope>IDENTIFICATION</scope>
</reference>
<feature type="compositionally biased region" description="Acidic residues" evidence="5">
    <location>
        <begin position="1097"/>
        <end position="1108"/>
    </location>
</feature>
<protein>
    <recommendedName>
        <fullName evidence="6">SET domain-containing protein</fullName>
    </recommendedName>
</protein>
<feature type="compositionally biased region" description="Polar residues" evidence="5">
    <location>
        <begin position="330"/>
        <end position="345"/>
    </location>
</feature>
<feature type="region of interest" description="Disordered" evidence="5">
    <location>
        <begin position="330"/>
        <end position="451"/>
    </location>
</feature>
<dbReference type="InterPro" id="IPR046341">
    <property type="entry name" value="SET_dom_sf"/>
</dbReference>
<comment type="similarity">
    <text evidence="2">Belongs to the mastermind family.</text>
</comment>
<dbReference type="SUPFAM" id="SSF82199">
    <property type="entry name" value="SET domain"/>
    <property type="match status" value="1"/>
</dbReference>
<feature type="domain" description="SET" evidence="6">
    <location>
        <begin position="24"/>
        <end position="145"/>
    </location>
</feature>
<evidence type="ECO:0000256" key="4">
    <source>
        <dbReference type="SAM" id="Coils"/>
    </source>
</evidence>
<dbReference type="GO" id="GO:0016607">
    <property type="term" value="C:nuclear speck"/>
    <property type="evidence" value="ECO:0007669"/>
    <property type="project" value="InterPro"/>
</dbReference>
<evidence type="ECO:0000256" key="5">
    <source>
        <dbReference type="SAM" id="MobiDB-lite"/>
    </source>
</evidence>
<feature type="compositionally biased region" description="Polar residues" evidence="5">
    <location>
        <begin position="365"/>
        <end position="394"/>
    </location>
</feature>
<evidence type="ECO:0000259" key="6">
    <source>
        <dbReference type="PROSITE" id="PS50280"/>
    </source>
</evidence>
<dbReference type="Proteomes" id="UP001108240">
    <property type="component" value="Unplaced"/>
</dbReference>
<dbReference type="PANTHER" id="PTHR33480">
    <property type="entry name" value="SET DOMAIN-CONTAINING PROTEIN-RELATED"/>
    <property type="match status" value="1"/>
</dbReference>
<dbReference type="InterPro" id="IPR019082">
    <property type="entry name" value="Mastermind-like_N"/>
</dbReference>
<dbReference type="PANTHER" id="PTHR33480:SF5">
    <property type="entry name" value="SI:DKEY-51D8.9"/>
    <property type="match status" value="1"/>
</dbReference>
<dbReference type="GeneTree" id="ENSGT00940000165604"/>
<keyword evidence="4" id="KW-0175">Coiled coil</keyword>
<dbReference type="SMART" id="SM00317">
    <property type="entry name" value="SET"/>
    <property type="match status" value="1"/>
</dbReference>
<dbReference type="Gene3D" id="2.170.270.10">
    <property type="entry name" value="SET domain"/>
    <property type="match status" value="1"/>
</dbReference>
<dbReference type="PROSITE" id="PS50280">
    <property type="entry name" value="SET"/>
    <property type="match status" value="1"/>
</dbReference>
<dbReference type="Ensembl" id="ENSCCRT00000110883.1">
    <property type="protein sequence ID" value="ENSCCRP00000165765.1"/>
    <property type="gene ID" value="ENSCCRG00000060875.1"/>
</dbReference>
<feature type="compositionally biased region" description="Polar residues" evidence="5">
    <location>
        <begin position="517"/>
        <end position="533"/>
    </location>
</feature>
<reference evidence="7" key="2">
    <citation type="submission" date="2025-09" db="UniProtKB">
        <authorList>
            <consortium name="Ensembl"/>
        </authorList>
    </citation>
    <scope>IDENTIFICATION</scope>
</reference>
<feature type="coiled-coil region" evidence="4">
    <location>
        <begin position="224"/>
        <end position="258"/>
    </location>
</feature>
<feature type="region of interest" description="Disordered" evidence="5">
    <location>
        <begin position="465"/>
        <end position="539"/>
    </location>
</feature>
<dbReference type="GO" id="GO:0007219">
    <property type="term" value="P:Notch signaling pathway"/>
    <property type="evidence" value="ECO:0007669"/>
    <property type="project" value="InterPro"/>
</dbReference>
<feature type="compositionally biased region" description="Polar residues" evidence="5">
    <location>
        <begin position="206"/>
        <end position="216"/>
    </location>
</feature>
<comment type="subcellular location">
    <subcellularLocation>
        <location evidence="1">Nucleus</location>
    </subcellularLocation>
</comment>
<feature type="compositionally biased region" description="Polar residues" evidence="5">
    <location>
        <begin position="414"/>
        <end position="443"/>
    </location>
</feature>
<dbReference type="Pfam" id="PF00856">
    <property type="entry name" value="SET"/>
    <property type="match status" value="1"/>
</dbReference>
<dbReference type="GO" id="GO:0003713">
    <property type="term" value="F:transcription coactivator activity"/>
    <property type="evidence" value="ECO:0007669"/>
    <property type="project" value="InterPro"/>
</dbReference>
<evidence type="ECO:0000256" key="3">
    <source>
        <dbReference type="ARBA" id="ARBA00023242"/>
    </source>
</evidence>
<dbReference type="AlphaFoldDB" id="A0A9J8CKL8"/>
<feature type="compositionally biased region" description="Polar residues" evidence="5">
    <location>
        <begin position="187"/>
        <end position="198"/>
    </location>
</feature>
<dbReference type="InterPro" id="IPR001214">
    <property type="entry name" value="SET_dom"/>
</dbReference>
<dbReference type="Gene3D" id="6.10.250.970">
    <property type="match status" value="1"/>
</dbReference>
<dbReference type="OMA" id="KEKMNCR"/>
<sequence length="1222" mass="136941">MERRRRLRPIQDAEYHIQAGIDKPCLQQRFINNFKGRGVFATELIFKGDFVVEYRGKLLSPQQAELQTIEYNESAKVFLFDFQWKSKTWCIDACEEDSSLGRLVNDDHRRPNCKMKTIKVNENPHLCLFAIRDITAGEELTYNYGDSNWAWRAQQVNKDVVPSVKPEIGSIKSAAAIVHADSVGTEPTTVTTADSQPADTVPKTHFTGTDTLSNMPVSDDNLQSERSKARIDKLKEHHNRCEARYESTAEKRNALQRQRTLLLLQLANLDKMLGPESHPVTQPAEDSVIPSPTDTQVWSEIDHASPSTSECVPPLERTESVFVAFQNNMDTDSSSAEDGNVSHSNPKLGPESHPVTQPAEDSVIPSPTDTQVAFQNNMDTDSSSAEDGNVSHSNPKLGPESHPVTQPAEDSVIPSPTDTQVAFQNNMDTDSSSAEDGNVSHSNPKFKKQMLGYDSEDSLSSMEITEDEYVPGSDCESEISSEGGSILKKNSATMASPAVKDGTRKTYKGPRNRNSESDTSGESSITSLTVMHSQKTDDGSRRYTKKHYCLFCEKPQSKIARHLELVHGDQSEVAKAISSPKNSKERKLQLTILRKQGDRAHNVDVIRKGKGVIVPCKQASSPNVNPNKFLHCANCQGLFKKRFLWKHMKRCPLRGVLPKPGRTRAQSICAFAQPVQEGVSKGLWKLLSDMKQGEVVDVIKSDHCILKYGEQKYNLMGHRRSDHELIRQKMRELGRLVLKGRQVSPLKSLEEYIDPANFQHTVNAVKAVTGFQCETNKIAVPTLANKLGQSLMKVADIVSCDARICGDTTKVQKAEDFKHIYQTRWREMISCHAHNTLEEKRYNAPLILPFADDVKKLHIYLKEKQQEYYSTLFNAPNTKTWAKLAKVTLAQMIIFNRKRQGEACLMPVQSFESRDKSTLNIDIADSLSEVEQALCKYFSRVEIRGKRGRKIAVLLAPEMIKSMELLVKTREVCGVLKENIYMFAIPGCETSFRGSDCLRCFAMECGAKCPKALSSTKLRKHISTMSRVLNMNDTEMDQLADFLGHDIRIHRKYYRLPEGTLQLAKITKVLMAMEQGRLNEFRGKGLDQISINPTECVEPDAGMESETELSDHSHDVTSSEPAGTSGVNSSRPVNTNEGSPEGTREVMKVTSVPRKRKWSEVEIAAVEEKMMKFIHSGVTPGKVDCIACITAAPKALGERDWQAVKYYIKNRITAYERKTTKK</sequence>